<sequence>MSTADAPLIRLTSALIRAAGENPGGTEAATVDVLAGAAASLGLQTRIDEVAPGRQNISITLPGGDGPGLLFLGHSDVVPAGPGWSRAPFSGAVVGDRVHGRGSSDMKGGLAAVLTAMGRLQRAGAQLSGPLTLACTVDEEDTGLGIRALVEAGLDHDYLGCVVAEPTDLQTVIACRGDSYLEVTVTGVPAHSGRPADGRNAIDAAARVLMLLADDQHRLDDHADPLLGSGTWSTGRISGGHGTSMVAPNCSISLDRRLLPDEDPAAIAQTLLERIRQAGITGDGIEVAIDVSMEMPGFRTEPEHRLVRAAGGTPTGWTAACDGGFLSRDLGIDCIILGPGGLNDQAHQVDESVGIDELVTATRRYEQLALDLLGDEQAG</sequence>
<dbReference type="Pfam" id="PF01546">
    <property type="entry name" value="Peptidase_M20"/>
    <property type="match status" value="1"/>
</dbReference>
<keyword evidence="2" id="KW-0479">Metal-binding</keyword>
<dbReference type="InterPro" id="IPR002933">
    <property type="entry name" value="Peptidase_M20"/>
</dbReference>
<protein>
    <submittedName>
        <fullName evidence="6">Acetylornithine deacetylase</fullName>
    </submittedName>
</protein>
<dbReference type="GO" id="GO:0046872">
    <property type="term" value="F:metal ion binding"/>
    <property type="evidence" value="ECO:0007669"/>
    <property type="project" value="UniProtKB-KW"/>
</dbReference>
<keyword evidence="3" id="KW-0378">Hydrolase</keyword>
<keyword evidence="4" id="KW-0862">Zinc</keyword>
<dbReference type="AlphaFoldDB" id="A0A4R7J799"/>
<evidence type="ECO:0000259" key="5">
    <source>
        <dbReference type="Pfam" id="PF07687"/>
    </source>
</evidence>
<comment type="caution">
    <text evidence="6">The sequence shown here is derived from an EMBL/GenBank/DDBJ whole genome shotgun (WGS) entry which is preliminary data.</text>
</comment>
<dbReference type="GO" id="GO:0016787">
    <property type="term" value="F:hydrolase activity"/>
    <property type="evidence" value="ECO:0007669"/>
    <property type="project" value="UniProtKB-KW"/>
</dbReference>
<dbReference type="Gene3D" id="3.30.70.360">
    <property type="match status" value="1"/>
</dbReference>
<dbReference type="Pfam" id="PF07687">
    <property type="entry name" value="M20_dimer"/>
    <property type="match status" value="1"/>
</dbReference>
<dbReference type="EMBL" id="SOAW01000001">
    <property type="protein sequence ID" value="TDT32616.1"/>
    <property type="molecule type" value="Genomic_DNA"/>
</dbReference>
<evidence type="ECO:0000256" key="1">
    <source>
        <dbReference type="ARBA" id="ARBA00001947"/>
    </source>
</evidence>
<dbReference type="Proteomes" id="UP000295371">
    <property type="component" value="Unassembled WGS sequence"/>
</dbReference>
<keyword evidence="7" id="KW-1185">Reference proteome</keyword>
<name>A0A4R7J799_9ACTN</name>
<dbReference type="InterPro" id="IPR036264">
    <property type="entry name" value="Bact_exopeptidase_dim_dom"/>
</dbReference>
<dbReference type="Gene3D" id="3.40.630.10">
    <property type="entry name" value="Zn peptidases"/>
    <property type="match status" value="1"/>
</dbReference>
<feature type="domain" description="Peptidase M20 dimerisation" evidence="5">
    <location>
        <begin position="177"/>
        <end position="279"/>
    </location>
</feature>
<gene>
    <name evidence="6" type="ORF">CLV29_0197</name>
</gene>
<evidence type="ECO:0000313" key="6">
    <source>
        <dbReference type="EMBL" id="TDT32616.1"/>
    </source>
</evidence>
<dbReference type="SUPFAM" id="SSF55031">
    <property type="entry name" value="Bacterial exopeptidase dimerisation domain"/>
    <property type="match status" value="1"/>
</dbReference>
<accession>A0A4R7J799</accession>
<dbReference type="PANTHER" id="PTHR43808:SF32">
    <property type="entry name" value="ARGE_DAPE-RELATED DEACYLASE"/>
    <property type="match status" value="1"/>
</dbReference>
<evidence type="ECO:0000313" key="7">
    <source>
        <dbReference type="Proteomes" id="UP000295371"/>
    </source>
</evidence>
<dbReference type="InterPro" id="IPR001261">
    <property type="entry name" value="ArgE/DapE_CS"/>
</dbReference>
<dbReference type="PANTHER" id="PTHR43808">
    <property type="entry name" value="ACETYLORNITHINE DEACETYLASE"/>
    <property type="match status" value="1"/>
</dbReference>
<proteinExistence type="predicted"/>
<dbReference type="InterPro" id="IPR050072">
    <property type="entry name" value="Peptidase_M20A"/>
</dbReference>
<dbReference type="RefSeq" id="WP_243831650.1">
    <property type="nucleotide sequence ID" value="NZ_SOAW01000001.1"/>
</dbReference>
<evidence type="ECO:0000256" key="3">
    <source>
        <dbReference type="ARBA" id="ARBA00022801"/>
    </source>
</evidence>
<organism evidence="6 7">
    <name type="scientific">Naumannella halotolerans</name>
    <dbReference type="NCBI Taxonomy" id="993414"/>
    <lineage>
        <taxon>Bacteria</taxon>
        <taxon>Bacillati</taxon>
        <taxon>Actinomycetota</taxon>
        <taxon>Actinomycetes</taxon>
        <taxon>Propionibacteriales</taxon>
        <taxon>Propionibacteriaceae</taxon>
        <taxon>Naumannella</taxon>
    </lineage>
</organism>
<evidence type="ECO:0000256" key="2">
    <source>
        <dbReference type="ARBA" id="ARBA00022723"/>
    </source>
</evidence>
<comment type="cofactor">
    <cofactor evidence="1">
        <name>Zn(2+)</name>
        <dbReference type="ChEBI" id="CHEBI:29105"/>
    </cofactor>
</comment>
<reference evidence="6 7" key="1">
    <citation type="submission" date="2019-03" db="EMBL/GenBank/DDBJ databases">
        <title>Genomic Encyclopedia of Archaeal and Bacterial Type Strains, Phase II (KMG-II): from individual species to whole genera.</title>
        <authorList>
            <person name="Goeker M."/>
        </authorList>
    </citation>
    <scope>NUCLEOTIDE SEQUENCE [LARGE SCALE GENOMIC DNA]</scope>
    <source>
        <strain evidence="6 7">DSM 24323</strain>
    </source>
</reference>
<dbReference type="PROSITE" id="PS00758">
    <property type="entry name" value="ARGE_DAPE_CPG2_1"/>
    <property type="match status" value="1"/>
</dbReference>
<evidence type="ECO:0000256" key="4">
    <source>
        <dbReference type="ARBA" id="ARBA00022833"/>
    </source>
</evidence>
<dbReference type="SUPFAM" id="SSF53187">
    <property type="entry name" value="Zn-dependent exopeptidases"/>
    <property type="match status" value="1"/>
</dbReference>
<dbReference type="CDD" id="cd08659">
    <property type="entry name" value="M20_ArgE_DapE-like"/>
    <property type="match status" value="1"/>
</dbReference>
<dbReference type="InterPro" id="IPR011650">
    <property type="entry name" value="Peptidase_M20_dimer"/>
</dbReference>